<gene>
    <name evidence="2" type="ORF">LCGC14_1214860</name>
</gene>
<evidence type="ECO:0008006" key="3">
    <source>
        <dbReference type="Google" id="ProtNLM"/>
    </source>
</evidence>
<sequence length="1228" mass="141211">PEVTPEVPAEPPVTEKVAPIPKTTIGVIPESVEEATSQFQASEPLSNDGVPLDPETPISKAVENNTNFIKDIGIKERWFRNSRKVFEKLGQYPLYKGIQKAEVLIGEERVARLKEQRAIAKKIDKNRRHLVFREANESGSVVGLTFDEKRAVNFIRKWANEWADKKGLSPNKRIKDYIPHLFEEEMKSQMADGGKIDPALARMLDDKTQSKITDPFLKERLGATGFMEDPFAAMESYDAVSLRVLYYEPHLQQVALIANDETTPKFIREYLDDYSRRMTGEMSPVDIQINTTIQEMADNIRRLPGGTKLADALSRGNIAGIFSYNMTGILYPLWMGFKATTAIRNLSQHTLIIAEVGTKHFANGIRLRFTSGGKAALKKSLVLRGRKQAFLAGLDDSFLNRMPKGLQQSAMFMFRVADLQNVSDAFLAGYSEAKSLLPNAGEAVWIERGDEVAADTQFLYTKMNAMAISQNAPGRQFAMLTTWTGNWMELMTKWVSKRPSSVYTGYETATGEKATKPPWSSTYKSILMYMLIVGLGKLIEDRERLKAWEYTGVTSLRYLAGVVGGEFPGLELQGAIADFVTGVAMQDERMIKSGWNNLRRTITPSILKQLEAVATGEKDWLTLLFYLKGKDFKFKQLEDKWEKGWKPYEDLSDPLIRAKEYPTLNANTARKRWREENPLIEAQMFVTGRFTTLSSEKARKEVLRLIEEHKIDTELIKGYEKVFGIDTTEDLSKAQKRIGNLEKLVIGEEAEYYDMGRFAEEVHKSVSSQGKGKVMRDGHLLAVELLNAEDLWKPYFDYEESDARKLYRQLNPDVEAQLYLWGKIQSFENPESAKELLRLMNKYNILPQAINAFQQDPGKYDELFTQKFELEQRNFDLTAQYENFSNEEAPNYIGDKDERKLAREKFKEDNPDWVADMRRIEAIDNDATPEITEKWVDRGKKIDEFGTGSSEAKQWLLDNPEAHKWALDNKLLTDDGSDWNEEVIRLNVELSGLEEGSDEYSLVKRKIQAHSEGFTQIDSFVSYYQLEDKGFRRERFLLENPDFATEMKSLKGIEPPDYIPPEEYDDLIEKETRTPEEELKVDAYDKKVPFNQIDNYVAFYSLRKPDDYPDISFYEDDFFLMEHPEFYKEVYLGTLGNQRADFRLVPPTRKMLNKWIAYNKIKFNQSERDKFRLDNPDLDDWGVSVGIWILTMSEKRRRAGRTPGEKTAEEVEEALKEIREIEPVIPLR</sequence>
<evidence type="ECO:0000256" key="1">
    <source>
        <dbReference type="SAM" id="MobiDB-lite"/>
    </source>
</evidence>
<feature type="compositionally biased region" description="Low complexity" evidence="1">
    <location>
        <begin position="1"/>
        <end position="19"/>
    </location>
</feature>
<feature type="non-terminal residue" evidence="2">
    <location>
        <position position="1"/>
    </location>
</feature>
<dbReference type="EMBL" id="LAZR01006349">
    <property type="protein sequence ID" value="KKM92794.1"/>
    <property type="molecule type" value="Genomic_DNA"/>
</dbReference>
<dbReference type="AlphaFoldDB" id="A0A0F9LD73"/>
<evidence type="ECO:0000313" key="2">
    <source>
        <dbReference type="EMBL" id="KKM92794.1"/>
    </source>
</evidence>
<feature type="compositionally biased region" description="Polar residues" evidence="1">
    <location>
        <begin position="34"/>
        <end position="45"/>
    </location>
</feature>
<name>A0A0F9LD73_9ZZZZ</name>
<accession>A0A0F9LD73</accession>
<protein>
    <recommendedName>
        <fullName evidence="3">Large polyvalent protein associated domain-containing protein</fullName>
    </recommendedName>
</protein>
<feature type="region of interest" description="Disordered" evidence="1">
    <location>
        <begin position="1"/>
        <end position="21"/>
    </location>
</feature>
<proteinExistence type="predicted"/>
<feature type="region of interest" description="Disordered" evidence="1">
    <location>
        <begin position="33"/>
        <end position="52"/>
    </location>
</feature>
<comment type="caution">
    <text evidence="2">The sequence shown here is derived from an EMBL/GenBank/DDBJ whole genome shotgun (WGS) entry which is preliminary data.</text>
</comment>
<reference evidence="2" key="1">
    <citation type="journal article" date="2015" name="Nature">
        <title>Complex archaea that bridge the gap between prokaryotes and eukaryotes.</title>
        <authorList>
            <person name="Spang A."/>
            <person name="Saw J.H."/>
            <person name="Jorgensen S.L."/>
            <person name="Zaremba-Niedzwiedzka K."/>
            <person name="Martijn J."/>
            <person name="Lind A.E."/>
            <person name="van Eijk R."/>
            <person name="Schleper C."/>
            <person name="Guy L."/>
            <person name="Ettema T.J."/>
        </authorList>
    </citation>
    <scope>NUCLEOTIDE SEQUENCE</scope>
</reference>
<organism evidence="2">
    <name type="scientific">marine sediment metagenome</name>
    <dbReference type="NCBI Taxonomy" id="412755"/>
    <lineage>
        <taxon>unclassified sequences</taxon>
        <taxon>metagenomes</taxon>
        <taxon>ecological metagenomes</taxon>
    </lineage>
</organism>